<reference evidence="2 3" key="1">
    <citation type="submission" date="2018-04" db="EMBL/GenBank/DDBJ databases">
        <title>The genome of golden apple snail Pomacea canaliculata provides insight into stress tolerance and invasive adaptation.</title>
        <authorList>
            <person name="Liu C."/>
            <person name="Liu B."/>
            <person name="Ren Y."/>
            <person name="Zhang Y."/>
            <person name="Wang H."/>
            <person name="Li S."/>
            <person name="Jiang F."/>
            <person name="Yin L."/>
            <person name="Zhang G."/>
            <person name="Qian W."/>
            <person name="Fan W."/>
        </authorList>
    </citation>
    <scope>NUCLEOTIDE SEQUENCE [LARGE SCALE GENOMIC DNA]</scope>
    <source>
        <strain evidence="2">SZHN2017</strain>
        <tissue evidence="2">Muscle</tissue>
    </source>
</reference>
<protein>
    <submittedName>
        <fullName evidence="2">Uncharacterized protein</fullName>
    </submittedName>
</protein>
<gene>
    <name evidence="2" type="ORF">C0Q70_13243</name>
</gene>
<name>A0A2T7NWN9_POMCA</name>
<feature type="compositionally biased region" description="Basic and acidic residues" evidence="1">
    <location>
        <begin position="140"/>
        <end position="159"/>
    </location>
</feature>
<dbReference type="EMBL" id="PZQS01000008">
    <property type="protein sequence ID" value="PVD25585.1"/>
    <property type="molecule type" value="Genomic_DNA"/>
</dbReference>
<accession>A0A2T7NWN9</accession>
<comment type="caution">
    <text evidence="2">The sequence shown here is derived from an EMBL/GenBank/DDBJ whole genome shotgun (WGS) entry which is preliminary data.</text>
</comment>
<evidence type="ECO:0000313" key="3">
    <source>
        <dbReference type="Proteomes" id="UP000245119"/>
    </source>
</evidence>
<feature type="region of interest" description="Disordered" evidence="1">
    <location>
        <begin position="131"/>
        <end position="216"/>
    </location>
</feature>
<sequence>MVNTSSWCHLSVALQDVGQLQLQVDGVTRSFAEWSAYYADTYYPRLGDQCYRVPALHFNQQNLVADEMFKGMKLGVPNQSKSFGELAHTLVLEYFEEVGHRLQARGSGPLFIISSVNYDNYLARLKTPVKANKRKKKGTRGADFRKEEDEKTLKDDAKKSIGQRPENHVTFTSADKGERGGPRARDNTGQAVNGAHDSAFAHITTTNQRAGKREER</sequence>
<feature type="compositionally biased region" description="Basic and acidic residues" evidence="1">
    <location>
        <begin position="175"/>
        <end position="186"/>
    </location>
</feature>
<organism evidence="2 3">
    <name type="scientific">Pomacea canaliculata</name>
    <name type="common">Golden apple snail</name>
    <dbReference type="NCBI Taxonomy" id="400727"/>
    <lineage>
        <taxon>Eukaryota</taxon>
        <taxon>Metazoa</taxon>
        <taxon>Spiralia</taxon>
        <taxon>Lophotrochozoa</taxon>
        <taxon>Mollusca</taxon>
        <taxon>Gastropoda</taxon>
        <taxon>Caenogastropoda</taxon>
        <taxon>Architaenioglossa</taxon>
        <taxon>Ampullarioidea</taxon>
        <taxon>Ampullariidae</taxon>
        <taxon>Pomacea</taxon>
    </lineage>
</organism>
<keyword evidence="3" id="KW-1185">Reference proteome</keyword>
<dbReference type="AlphaFoldDB" id="A0A2T7NWN9"/>
<proteinExistence type="predicted"/>
<evidence type="ECO:0000256" key="1">
    <source>
        <dbReference type="SAM" id="MobiDB-lite"/>
    </source>
</evidence>
<dbReference type="Proteomes" id="UP000245119">
    <property type="component" value="Linkage Group LG8"/>
</dbReference>
<evidence type="ECO:0000313" key="2">
    <source>
        <dbReference type="EMBL" id="PVD25585.1"/>
    </source>
</evidence>